<dbReference type="RefSeq" id="WP_076968404.1">
    <property type="nucleotide sequence ID" value="NZ_BAABEP010000002.1"/>
</dbReference>
<dbReference type="Proteomes" id="UP001499884">
    <property type="component" value="Unassembled WGS sequence"/>
</dbReference>
<dbReference type="Pfam" id="PF13738">
    <property type="entry name" value="Pyr_redox_3"/>
    <property type="match status" value="1"/>
</dbReference>
<name>A0ABP7E3L5_9ACTN</name>
<dbReference type="NCBIfam" id="NF040505">
    <property type="entry name" value="ArsO_flavin_mono"/>
    <property type="match status" value="1"/>
</dbReference>
<reference evidence="3" key="1">
    <citation type="journal article" date="2019" name="Int. J. Syst. Evol. Microbiol.">
        <title>The Global Catalogue of Microorganisms (GCM) 10K type strain sequencing project: providing services to taxonomists for standard genome sequencing and annotation.</title>
        <authorList>
            <consortium name="The Broad Institute Genomics Platform"/>
            <consortium name="The Broad Institute Genome Sequencing Center for Infectious Disease"/>
            <person name="Wu L."/>
            <person name="Ma J."/>
        </authorList>
    </citation>
    <scope>NUCLEOTIDE SEQUENCE [LARGE SCALE GENOMIC DNA]</scope>
    <source>
        <strain evidence="3">JCM 30846</strain>
    </source>
</reference>
<dbReference type="PANTHER" id="PTHR43539">
    <property type="entry name" value="FLAVIN-BINDING MONOOXYGENASE-LIKE PROTEIN (AFU_ORTHOLOGUE AFUA_4G09220)"/>
    <property type="match status" value="1"/>
</dbReference>
<keyword evidence="1" id="KW-0560">Oxidoreductase</keyword>
<dbReference type="GO" id="GO:0004497">
    <property type="term" value="F:monooxygenase activity"/>
    <property type="evidence" value="ECO:0007669"/>
    <property type="project" value="UniProtKB-KW"/>
</dbReference>
<dbReference type="PANTHER" id="PTHR43539:SF78">
    <property type="entry name" value="FLAVIN-CONTAINING MONOOXYGENASE"/>
    <property type="match status" value="1"/>
</dbReference>
<dbReference type="PRINTS" id="PR00469">
    <property type="entry name" value="PNDRDTASEII"/>
</dbReference>
<dbReference type="EMBL" id="BAABEP010000002">
    <property type="protein sequence ID" value="GAA3711816.1"/>
    <property type="molecule type" value="Genomic_DNA"/>
</dbReference>
<keyword evidence="2" id="KW-0503">Monooxygenase</keyword>
<dbReference type="SUPFAM" id="SSF51905">
    <property type="entry name" value="FAD/NAD(P)-binding domain"/>
    <property type="match status" value="2"/>
</dbReference>
<evidence type="ECO:0000256" key="1">
    <source>
        <dbReference type="ARBA" id="ARBA00023002"/>
    </source>
</evidence>
<evidence type="ECO:0000313" key="2">
    <source>
        <dbReference type="EMBL" id="GAA3711816.1"/>
    </source>
</evidence>
<keyword evidence="3" id="KW-1185">Reference proteome</keyword>
<sequence>MTQHTDVVVVGGGQAGLAAGYHLRRRGLDFVILDGEAAPGGSWQHMWDSLHLFSPAAYSSLPGRLMPAQPGETYPDAGHVVDYLTDYEKRYGLPVQHGTRVTAVRRDGAKLLVEADSGTWRARAVISATGTWTRPFLPAVPGRGLFTGRQFHTVNYRSPADFAGQHVMVVGGGNSGAQIAADLTLDGHAEVTWATQRPPRFLPDDIDGRALFDVATARRRALDAGRTDTGGVASLGDIVAVPAVRAARDAGLLHVKPMFARLTATGVRWSDGSQSDADAIVWCTGFRPALSHLAPLNLRGPRGGIPTDGTRAVGEPRLHLLGYGDWTGPASATLIGVGRPAGDTVRHIAGQLSTGRILGAGEGRSGSRTVR</sequence>
<dbReference type="InterPro" id="IPR036188">
    <property type="entry name" value="FAD/NAD-bd_sf"/>
</dbReference>
<dbReference type="InterPro" id="IPR050982">
    <property type="entry name" value="Auxin_biosynth/cation_transpt"/>
</dbReference>
<dbReference type="PRINTS" id="PR00368">
    <property type="entry name" value="FADPNR"/>
</dbReference>
<proteinExistence type="predicted"/>
<organism evidence="2 3">
    <name type="scientific">Streptomyces tremellae</name>
    <dbReference type="NCBI Taxonomy" id="1124239"/>
    <lineage>
        <taxon>Bacteria</taxon>
        <taxon>Bacillati</taxon>
        <taxon>Actinomycetota</taxon>
        <taxon>Actinomycetes</taxon>
        <taxon>Kitasatosporales</taxon>
        <taxon>Streptomycetaceae</taxon>
        <taxon>Streptomyces</taxon>
    </lineage>
</organism>
<gene>
    <name evidence="2" type="ORF">GCM10023082_07030</name>
</gene>
<evidence type="ECO:0000313" key="3">
    <source>
        <dbReference type="Proteomes" id="UP001499884"/>
    </source>
</evidence>
<comment type="caution">
    <text evidence="2">The sequence shown here is derived from an EMBL/GenBank/DDBJ whole genome shotgun (WGS) entry which is preliminary data.</text>
</comment>
<protein>
    <submittedName>
        <fullName evidence="2">ArsO family NAD(P)H-dependent flavin-containing monooxygenase</fullName>
    </submittedName>
</protein>
<dbReference type="Gene3D" id="3.50.50.60">
    <property type="entry name" value="FAD/NAD(P)-binding domain"/>
    <property type="match status" value="1"/>
</dbReference>
<accession>A0ABP7E3L5</accession>